<dbReference type="PANTHER" id="PTHR24348:SF22">
    <property type="entry name" value="NON-SPECIFIC SERINE_THREONINE PROTEIN KINASE"/>
    <property type="match status" value="1"/>
</dbReference>
<dbReference type="GO" id="GO:0016020">
    <property type="term" value="C:membrane"/>
    <property type="evidence" value="ECO:0007669"/>
    <property type="project" value="TreeGrafter"/>
</dbReference>
<dbReference type="PIRSF" id="PIRSF000654">
    <property type="entry name" value="Integrin-linked_kinase"/>
    <property type="match status" value="1"/>
</dbReference>
<dbReference type="Gene3D" id="1.10.510.10">
    <property type="entry name" value="Transferase(Phosphotransferase) domain 1"/>
    <property type="match status" value="1"/>
</dbReference>
<dbReference type="InterPro" id="IPR045269">
    <property type="entry name" value="Atg1-like"/>
</dbReference>
<dbReference type="SUPFAM" id="SSF56112">
    <property type="entry name" value="Protein kinase-like (PK-like)"/>
    <property type="match status" value="1"/>
</dbReference>
<dbReference type="AlphaFoldDB" id="A0A5S9F5X3"/>
<organism evidence="6 7">
    <name type="scientific">Uabimicrobium amorphum</name>
    <dbReference type="NCBI Taxonomy" id="2596890"/>
    <lineage>
        <taxon>Bacteria</taxon>
        <taxon>Pseudomonadati</taxon>
        <taxon>Planctomycetota</taxon>
        <taxon>Candidatus Uabimicrobiia</taxon>
        <taxon>Candidatus Uabimicrobiales</taxon>
        <taxon>Candidatus Uabimicrobiaceae</taxon>
        <taxon>Candidatus Uabimicrobium</taxon>
    </lineage>
</organism>
<dbReference type="GO" id="GO:0000407">
    <property type="term" value="C:phagophore assembly site"/>
    <property type="evidence" value="ECO:0007669"/>
    <property type="project" value="TreeGrafter"/>
</dbReference>
<protein>
    <submittedName>
        <fullName evidence="6">Protein kinase</fullName>
    </submittedName>
</protein>
<evidence type="ECO:0000259" key="5">
    <source>
        <dbReference type="PROSITE" id="PS50011"/>
    </source>
</evidence>
<dbReference type="EMBL" id="AP019860">
    <property type="protein sequence ID" value="BBM87306.1"/>
    <property type="molecule type" value="Genomic_DNA"/>
</dbReference>
<evidence type="ECO:0000256" key="3">
    <source>
        <dbReference type="ARBA" id="ARBA00022777"/>
    </source>
</evidence>
<keyword evidence="1" id="KW-0808">Transferase</keyword>
<evidence type="ECO:0000313" key="6">
    <source>
        <dbReference type="EMBL" id="BBM87306.1"/>
    </source>
</evidence>
<dbReference type="RefSeq" id="WP_151971331.1">
    <property type="nucleotide sequence ID" value="NZ_AP019860.1"/>
</dbReference>
<dbReference type="InterPro" id="IPR011009">
    <property type="entry name" value="Kinase-like_dom_sf"/>
</dbReference>
<evidence type="ECO:0000256" key="4">
    <source>
        <dbReference type="ARBA" id="ARBA00022840"/>
    </source>
</evidence>
<dbReference type="PANTHER" id="PTHR24348">
    <property type="entry name" value="SERINE/THREONINE-PROTEIN KINASE UNC-51-RELATED"/>
    <property type="match status" value="1"/>
</dbReference>
<dbReference type="PROSITE" id="PS00108">
    <property type="entry name" value="PROTEIN_KINASE_ST"/>
    <property type="match status" value="1"/>
</dbReference>
<keyword evidence="3 6" id="KW-0418">Kinase</keyword>
<dbReference type="OrthoDB" id="9788659at2"/>
<dbReference type="GO" id="GO:0005776">
    <property type="term" value="C:autophagosome"/>
    <property type="evidence" value="ECO:0007669"/>
    <property type="project" value="TreeGrafter"/>
</dbReference>
<accession>A0A5S9F5X3</accession>
<evidence type="ECO:0000313" key="7">
    <source>
        <dbReference type="Proteomes" id="UP000326354"/>
    </source>
</evidence>
<keyword evidence="7" id="KW-1185">Reference proteome</keyword>
<dbReference type="SMART" id="SM00220">
    <property type="entry name" value="S_TKc"/>
    <property type="match status" value="1"/>
</dbReference>
<dbReference type="Gene3D" id="3.30.200.20">
    <property type="entry name" value="Phosphorylase Kinase, domain 1"/>
    <property type="match status" value="1"/>
</dbReference>
<dbReference type="GO" id="GO:0005524">
    <property type="term" value="F:ATP binding"/>
    <property type="evidence" value="ECO:0007669"/>
    <property type="project" value="UniProtKB-KW"/>
</dbReference>
<dbReference type="InterPro" id="IPR008271">
    <property type="entry name" value="Ser/Thr_kinase_AS"/>
</dbReference>
<gene>
    <name evidence="6" type="ORF">UABAM_05715</name>
</gene>
<evidence type="ECO:0000256" key="1">
    <source>
        <dbReference type="ARBA" id="ARBA00022679"/>
    </source>
</evidence>
<dbReference type="CDD" id="cd14014">
    <property type="entry name" value="STKc_PknB_like"/>
    <property type="match status" value="1"/>
</dbReference>
<proteinExistence type="predicted"/>
<dbReference type="GO" id="GO:0004674">
    <property type="term" value="F:protein serine/threonine kinase activity"/>
    <property type="evidence" value="ECO:0007669"/>
    <property type="project" value="InterPro"/>
</dbReference>
<keyword evidence="4" id="KW-0067">ATP-binding</keyword>
<name>A0A5S9F5X3_UABAM</name>
<sequence length="287" mass="32901">MSLLKNRYDIKYMFDEGGMSKIYKALDLFLDQLVAIKEICIPEEEKEYEVELRKRLQREYRLLSSLQHPNVVKAIDFFEENESLYLVLEFVNGEPLDKILGFEEDIFSLQQKISIALQLANAVKTINDAGIVHRDVKPSNIIIDRTTGQPKILDLGIGKPLEADNFTQLTVDGSVLGTVDYMSPEQLRGDTDLKTDTFSLGATFYQFFLWDEKSPFFHQDVMTCAQRIIAEQVPLLVSKVTPEKMQQHNEVYQLLSATISGMLIKEPMVRTSIEKVIENLETARQKL</sequence>
<dbReference type="Pfam" id="PF00069">
    <property type="entry name" value="Pkinase"/>
    <property type="match status" value="1"/>
</dbReference>
<keyword evidence="2" id="KW-0547">Nucleotide-binding</keyword>
<dbReference type="GO" id="GO:0005829">
    <property type="term" value="C:cytosol"/>
    <property type="evidence" value="ECO:0007669"/>
    <property type="project" value="TreeGrafter"/>
</dbReference>
<dbReference type="InterPro" id="IPR000719">
    <property type="entry name" value="Prot_kinase_dom"/>
</dbReference>
<evidence type="ECO:0000256" key="2">
    <source>
        <dbReference type="ARBA" id="ARBA00022741"/>
    </source>
</evidence>
<feature type="domain" description="Protein kinase" evidence="5">
    <location>
        <begin position="8"/>
        <end position="287"/>
    </location>
</feature>
<dbReference type="PROSITE" id="PS50011">
    <property type="entry name" value="PROTEIN_KINASE_DOM"/>
    <property type="match status" value="1"/>
</dbReference>
<reference evidence="6 7" key="1">
    <citation type="submission" date="2019-08" db="EMBL/GenBank/DDBJ databases">
        <title>Complete genome sequence of Candidatus Uab amorphum.</title>
        <authorList>
            <person name="Shiratori T."/>
            <person name="Suzuki S."/>
            <person name="Kakizawa Y."/>
            <person name="Ishida K."/>
        </authorList>
    </citation>
    <scope>NUCLEOTIDE SEQUENCE [LARGE SCALE GENOMIC DNA]</scope>
    <source>
        <strain evidence="6 7">SRT547</strain>
    </source>
</reference>
<dbReference type="KEGG" id="uam:UABAM_05715"/>
<dbReference type="Proteomes" id="UP000326354">
    <property type="component" value="Chromosome"/>
</dbReference>